<proteinExistence type="inferred from homology"/>
<sequence>MAGYTILLLLFGVVPVAYALWLSVTNSSGQLVGLGNFTRVFADYRFGSAFAHIGLYLTLWLISLMVLVVTLALMLHGRLKRTSAAVRFICYLPGAFAGASSVLIWLILLDPVASPVGPVLRAVGWHSAAQVVAPENLPVIFTIIAFWTGAGSWIVIMYGALNGIPDEVIEAARIDGAGALQIALRIQVPMLRKWIAYMLILAFAGGAQLFVEPQLVGTASFGQVPDDWSPNQLSYQYAFVAADFNGAAAIAVVLLVLSLGCAAVAVFKAGLFERGHS</sequence>
<dbReference type="Proteomes" id="UP000590647">
    <property type="component" value="Unassembled WGS sequence"/>
</dbReference>
<protein>
    <submittedName>
        <fullName evidence="9">Multiple sugar transport system permease protein</fullName>
    </submittedName>
</protein>
<feature type="transmembrane region" description="Helical" evidence="7">
    <location>
        <begin position="247"/>
        <end position="267"/>
    </location>
</feature>
<keyword evidence="5 7" id="KW-1133">Transmembrane helix</keyword>
<dbReference type="GO" id="GO:0005886">
    <property type="term" value="C:plasma membrane"/>
    <property type="evidence" value="ECO:0007669"/>
    <property type="project" value="UniProtKB-SubCell"/>
</dbReference>
<feature type="domain" description="ABC transmembrane type-1" evidence="8">
    <location>
        <begin position="55"/>
        <end position="265"/>
    </location>
</feature>
<comment type="subcellular location">
    <subcellularLocation>
        <location evidence="1 7">Cell membrane</location>
        <topology evidence="1 7">Multi-pass membrane protein</topology>
    </subcellularLocation>
</comment>
<evidence type="ECO:0000256" key="2">
    <source>
        <dbReference type="ARBA" id="ARBA00022448"/>
    </source>
</evidence>
<feature type="transmembrane region" description="Helical" evidence="7">
    <location>
        <begin position="53"/>
        <end position="76"/>
    </location>
</feature>
<dbReference type="InterPro" id="IPR050809">
    <property type="entry name" value="UgpAE/MalFG_permease"/>
</dbReference>
<dbReference type="InterPro" id="IPR000515">
    <property type="entry name" value="MetI-like"/>
</dbReference>
<evidence type="ECO:0000256" key="3">
    <source>
        <dbReference type="ARBA" id="ARBA00022475"/>
    </source>
</evidence>
<dbReference type="AlphaFoldDB" id="A0A7W9LWL2"/>
<keyword evidence="4 7" id="KW-0812">Transmembrane</keyword>
<keyword evidence="10" id="KW-1185">Reference proteome</keyword>
<reference evidence="9 10" key="1">
    <citation type="submission" date="2020-08" db="EMBL/GenBank/DDBJ databases">
        <title>Sequencing the genomes of 1000 actinobacteria strains.</title>
        <authorList>
            <person name="Klenk H.-P."/>
        </authorList>
    </citation>
    <scope>NUCLEOTIDE SEQUENCE [LARGE SCALE GENOMIC DNA]</scope>
    <source>
        <strain evidence="9 10">DSM 40084</strain>
    </source>
</reference>
<feature type="transmembrane region" description="Helical" evidence="7">
    <location>
        <begin position="194"/>
        <end position="211"/>
    </location>
</feature>
<dbReference type="PANTHER" id="PTHR43227">
    <property type="entry name" value="BLL4140 PROTEIN"/>
    <property type="match status" value="1"/>
</dbReference>
<gene>
    <name evidence="9" type="ORF">HDA41_006682</name>
</gene>
<dbReference type="GO" id="GO:0055085">
    <property type="term" value="P:transmembrane transport"/>
    <property type="evidence" value="ECO:0007669"/>
    <property type="project" value="InterPro"/>
</dbReference>
<evidence type="ECO:0000256" key="6">
    <source>
        <dbReference type="ARBA" id="ARBA00023136"/>
    </source>
</evidence>
<evidence type="ECO:0000256" key="5">
    <source>
        <dbReference type="ARBA" id="ARBA00022989"/>
    </source>
</evidence>
<evidence type="ECO:0000256" key="1">
    <source>
        <dbReference type="ARBA" id="ARBA00004651"/>
    </source>
</evidence>
<keyword evidence="2 7" id="KW-0813">Transport</keyword>
<dbReference type="Gene3D" id="1.10.3720.10">
    <property type="entry name" value="MetI-like"/>
    <property type="match status" value="1"/>
</dbReference>
<organism evidence="9 10">
    <name type="scientific">Streptomyces caelestis</name>
    <dbReference type="NCBI Taxonomy" id="36816"/>
    <lineage>
        <taxon>Bacteria</taxon>
        <taxon>Bacillati</taxon>
        <taxon>Actinomycetota</taxon>
        <taxon>Actinomycetes</taxon>
        <taxon>Kitasatosporales</taxon>
        <taxon>Streptomycetaceae</taxon>
        <taxon>Streptomyces</taxon>
    </lineage>
</organism>
<evidence type="ECO:0000313" key="10">
    <source>
        <dbReference type="Proteomes" id="UP000590647"/>
    </source>
</evidence>
<comment type="caution">
    <text evidence="9">The sequence shown here is derived from an EMBL/GenBank/DDBJ whole genome shotgun (WGS) entry which is preliminary data.</text>
</comment>
<dbReference type="Pfam" id="PF00528">
    <property type="entry name" value="BPD_transp_1"/>
    <property type="match status" value="1"/>
</dbReference>
<dbReference type="InterPro" id="IPR035906">
    <property type="entry name" value="MetI-like_sf"/>
</dbReference>
<evidence type="ECO:0000313" key="9">
    <source>
        <dbReference type="EMBL" id="MBB5798718.1"/>
    </source>
</evidence>
<accession>A0A7W9LWL2</accession>
<comment type="similarity">
    <text evidence="7">Belongs to the binding-protein-dependent transport system permease family.</text>
</comment>
<feature type="transmembrane region" description="Helical" evidence="7">
    <location>
        <begin position="139"/>
        <end position="161"/>
    </location>
</feature>
<keyword evidence="6 7" id="KW-0472">Membrane</keyword>
<dbReference type="SUPFAM" id="SSF161098">
    <property type="entry name" value="MetI-like"/>
    <property type="match status" value="1"/>
</dbReference>
<evidence type="ECO:0000256" key="4">
    <source>
        <dbReference type="ARBA" id="ARBA00022692"/>
    </source>
</evidence>
<evidence type="ECO:0000259" key="8">
    <source>
        <dbReference type="PROSITE" id="PS50928"/>
    </source>
</evidence>
<dbReference type="PANTHER" id="PTHR43227:SF11">
    <property type="entry name" value="BLL4140 PROTEIN"/>
    <property type="match status" value="1"/>
</dbReference>
<evidence type="ECO:0000256" key="7">
    <source>
        <dbReference type="RuleBase" id="RU363032"/>
    </source>
</evidence>
<keyword evidence="9" id="KW-0762">Sugar transport</keyword>
<feature type="transmembrane region" description="Helical" evidence="7">
    <location>
        <begin position="88"/>
        <end position="108"/>
    </location>
</feature>
<dbReference type="CDD" id="cd06261">
    <property type="entry name" value="TM_PBP2"/>
    <property type="match status" value="1"/>
</dbReference>
<dbReference type="PROSITE" id="PS50928">
    <property type="entry name" value="ABC_TM1"/>
    <property type="match status" value="1"/>
</dbReference>
<keyword evidence="3" id="KW-1003">Cell membrane</keyword>
<dbReference type="EMBL" id="JACHNE010000001">
    <property type="protein sequence ID" value="MBB5798718.1"/>
    <property type="molecule type" value="Genomic_DNA"/>
</dbReference>
<name>A0A7W9LWL2_9ACTN</name>